<dbReference type="InterPro" id="IPR041113">
    <property type="entry name" value="Heliorhodopsin"/>
</dbReference>
<protein>
    <submittedName>
        <fullName evidence="2">Heliorhodopsin HeR</fullName>
    </submittedName>
</protein>
<evidence type="ECO:0000313" key="2">
    <source>
        <dbReference type="EMBL" id="MDO8108385.1"/>
    </source>
</evidence>
<proteinExistence type="predicted"/>
<name>A0ABT9DCR3_9CELL</name>
<keyword evidence="3" id="KW-1185">Reference proteome</keyword>
<comment type="caution">
    <text evidence="2">The sequence shown here is derived from an EMBL/GenBank/DDBJ whole genome shotgun (WGS) entry which is preliminary data.</text>
</comment>
<feature type="transmembrane region" description="Helical" evidence="1">
    <location>
        <begin position="164"/>
        <end position="186"/>
    </location>
</feature>
<reference evidence="2 3" key="1">
    <citation type="submission" date="2023-07" db="EMBL/GenBank/DDBJ databases">
        <title>Description of novel actinomycetes strains, isolated from tidal flat sediment.</title>
        <authorList>
            <person name="Lu C."/>
        </authorList>
    </citation>
    <scope>NUCLEOTIDE SEQUENCE [LARGE SCALE GENOMIC DNA]</scope>
    <source>
        <strain evidence="2 3">SYSU T00b441</strain>
    </source>
</reference>
<dbReference type="Proteomes" id="UP001232536">
    <property type="component" value="Unassembled WGS sequence"/>
</dbReference>
<dbReference type="Pfam" id="PF18761">
    <property type="entry name" value="Heliorhodopsin"/>
    <property type="match status" value="1"/>
</dbReference>
<evidence type="ECO:0000313" key="3">
    <source>
        <dbReference type="Proteomes" id="UP001232536"/>
    </source>
</evidence>
<keyword evidence="1" id="KW-1133">Transmembrane helix</keyword>
<organism evidence="2 3">
    <name type="scientific">Actinotalea lenta</name>
    <dbReference type="NCBI Taxonomy" id="3064654"/>
    <lineage>
        <taxon>Bacteria</taxon>
        <taxon>Bacillati</taxon>
        <taxon>Actinomycetota</taxon>
        <taxon>Actinomycetes</taxon>
        <taxon>Micrococcales</taxon>
        <taxon>Cellulomonadaceae</taxon>
        <taxon>Actinotalea</taxon>
    </lineage>
</organism>
<feature type="transmembrane region" description="Helical" evidence="1">
    <location>
        <begin position="237"/>
        <end position="254"/>
    </location>
</feature>
<dbReference type="RefSeq" id="WP_304602088.1">
    <property type="nucleotide sequence ID" value="NZ_JAUQYO010000001.1"/>
</dbReference>
<accession>A0ABT9DCR3</accession>
<keyword evidence="1" id="KW-0472">Membrane</keyword>
<evidence type="ECO:0000256" key="1">
    <source>
        <dbReference type="SAM" id="Phobius"/>
    </source>
</evidence>
<feature type="transmembrane region" description="Helical" evidence="1">
    <location>
        <begin position="20"/>
        <end position="40"/>
    </location>
</feature>
<feature type="transmembrane region" description="Helical" evidence="1">
    <location>
        <begin position="70"/>
        <end position="89"/>
    </location>
</feature>
<feature type="transmembrane region" description="Helical" evidence="1">
    <location>
        <begin position="133"/>
        <end position="152"/>
    </location>
</feature>
<feature type="transmembrane region" description="Helical" evidence="1">
    <location>
        <begin position="110"/>
        <end position="127"/>
    </location>
</feature>
<dbReference type="NCBIfam" id="NF038020">
    <property type="entry name" value="HeR"/>
    <property type="match status" value="1"/>
</dbReference>
<gene>
    <name evidence="2" type="primary">heR</name>
    <name evidence="2" type="ORF">Q6348_14395</name>
</gene>
<keyword evidence="1" id="KW-0812">Transmembrane</keyword>
<dbReference type="EMBL" id="JAUQYP010000002">
    <property type="protein sequence ID" value="MDO8108385.1"/>
    <property type="molecule type" value="Genomic_DNA"/>
</dbReference>
<feature type="transmembrane region" description="Helical" evidence="1">
    <location>
        <begin position="198"/>
        <end position="216"/>
    </location>
</feature>
<sequence>MAARTPLQIPAGRLARLRRYNLIAGLVHAVQAVAIVLLATDFGLPVTAQYLGGPPGSTSFERVALFDVQLAWGVFGFFALSAIAHLWLVTPAGFRRYGADLAQQRNIARWVEYGLSSSIMIFLIAQITGITDIVALSAIFAVNAAMILFGWLQEKYEVPGEGGMLPFVFGSMVGVVPWLAVVFLLIAPGSTSGAEPPAFVYGIIVSIFLLFNTFAINQWLQYKQVGRWKDYLVGERAYITLSLVAKSLLAWQVFANTLAPTSA</sequence>
<dbReference type="Gene3D" id="1.20.1070.10">
    <property type="entry name" value="Rhodopsin 7-helix transmembrane proteins"/>
    <property type="match status" value="1"/>
</dbReference>